<name>A0A0K2THI7_LEPSM</name>
<protein>
    <submittedName>
        <fullName evidence="1">Uncharacterized protein</fullName>
    </submittedName>
</protein>
<dbReference type="EMBL" id="HACA01007716">
    <property type="protein sequence ID" value="CDW25077.1"/>
    <property type="molecule type" value="Transcribed_RNA"/>
</dbReference>
<reference evidence="1" key="1">
    <citation type="submission" date="2014-05" db="EMBL/GenBank/DDBJ databases">
        <authorList>
            <person name="Chronopoulou M."/>
        </authorList>
    </citation>
    <scope>NUCLEOTIDE SEQUENCE</scope>
    <source>
        <tissue evidence="1">Whole organism</tissue>
    </source>
</reference>
<organism evidence="1">
    <name type="scientific">Lepeophtheirus salmonis</name>
    <name type="common">Salmon louse</name>
    <name type="synonym">Caligus salmonis</name>
    <dbReference type="NCBI Taxonomy" id="72036"/>
    <lineage>
        <taxon>Eukaryota</taxon>
        <taxon>Metazoa</taxon>
        <taxon>Ecdysozoa</taxon>
        <taxon>Arthropoda</taxon>
        <taxon>Crustacea</taxon>
        <taxon>Multicrustacea</taxon>
        <taxon>Hexanauplia</taxon>
        <taxon>Copepoda</taxon>
        <taxon>Siphonostomatoida</taxon>
        <taxon>Caligidae</taxon>
        <taxon>Lepeophtheirus</taxon>
    </lineage>
</organism>
<accession>A0A0K2THI7</accession>
<sequence>MRQKRRVYCFNMLGVVNIKKDIVGDRSLRCSSFKHRFETIQKASLKK</sequence>
<dbReference type="AlphaFoldDB" id="A0A0K2THI7"/>
<evidence type="ECO:0000313" key="1">
    <source>
        <dbReference type="EMBL" id="CDW25077.1"/>
    </source>
</evidence>
<proteinExistence type="predicted"/>